<dbReference type="EMBL" id="HG994582">
    <property type="protein sequence ID" value="CAF2883223.1"/>
    <property type="molecule type" value="Genomic_DNA"/>
</dbReference>
<dbReference type="Proteomes" id="UP000675881">
    <property type="component" value="Chromosome 3"/>
</dbReference>
<dbReference type="AlphaFoldDB" id="A0A7R8CPE6"/>
<accession>A0A7R8CPE6</accession>
<dbReference type="Gene3D" id="1.25.40.10">
    <property type="entry name" value="Tetratricopeptide repeat domain"/>
    <property type="match status" value="1"/>
</dbReference>
<dbReference type="SUPFAM" id="SSF48452">
    <property type="entry name" value="TPR-like"/>
    <property type="match status" value="1"/>
</dbReference>
<organism evidence="5 6">
    <name type="scientific">Lepeophtheirus salmonis</name>
    <name type="common">Salmon louse</name>
    <name type="synonym">Caligus salmonis</name>
    <dbReference type="NCBI Taxonomy" id="72036"/>
    <lineage>
        <taxon>Eukaryota</taxon>
        <taxon>Metazoa</taxon>
        <taxon>Ecdysozoa</taxon>
        <taxon>Arthropoda</taxon>
        <taxon>Crustacea</taxon>
        <taxon>Multicrustacea</taxon>
        <taxon>Hexanauplia</taxon>
        <taxon>Copepoda</taxon>
        <taxon>Siphonostomatoida</taxon>
        <taxon>Caligidae</taxon>
        <taxon>Lepeophtheirus</taxon>
    </lineage>
</organism>
<gene>
    <name evidence="5" type="ORF">LSAA_7852</name>
</gene>
<evidence type="ECO:0000256" key="2">
    <source>
        <dbReference type="ARBA" id="ARBA00034139"/>
    </source>
</evidence>
<sequence>MWRKKVGEAIVSGNVFQFGNISKPMGKKEVIFHSSSSSSSSENSEDEDRQQRKSKEYEEDMETEGNNLEKLERKASGNLNKKKEQISLFPRFQRNWAFVMQWKGKKKKKVFNADGKRNNIVFGNDLLMDKKVGAYIDTSRAVDNALDIKSVMRKQRKNAKYKKSKGGVFIEEEESELCGIVPYIQRAKNQYNRGNFDSAISYLNAAIKFGTEELQRSQIKALENEDIIQARILRAKCYIKTGKTKESLKEAERILKAQKKNPEAVFIKAESYYFQSKFEKALLYYHQGNRLRTPLYTEKFRLGIAKAINAIMESISILDDPGTTIRKKDLTKSTFKSRVELVKKFNKFNRMDLDYSTSKNTIDFAGSVLAANEIKQKKIRNPCNEIEHDFLESICQAITPKEEEISEKDTRKSRYSKKKVKALPKPKSKLLEYTHETMGFIDKRKRFWASLSVNKNITTNVSKDHQHQN</sequence>
<dbReference type="OrthoDB" id="245563at2759"/>
<evidence type="ECO:0000256" key="3">
    <source>
        <dbReference type="ARBA" id="ARBA00034143"/>
    </source>
</evidence>
<evidence type="ECO:0000256" key="4">
    <source>
        <dbReference type="SAM" id="MobiDB-lite"/>
    </source>
</evidence>
<dbReference type="GO" id="GO:0005930">
    <property type="term" value="C:axoneme"/>
    <property type="evidence" value="ECO:0007669"/>
    <property type="project" value="UniProtKB-SubCell"/>
</dbReference>
<dbReference type="InterPro" id="IPR019734">
    <property type="entry name" value="TPR_rpt"/>
</dbReference>
<evidence type="ECO:0000256" key="1">
    <source>
        <dbReference type="ARBA" id="ARBA00004430"/>
    </source>
</evidence>
<evidence type="ECO:0000313" key="6">
    <source>
        <dbReference type="Proteomes" id="UP000675881"/>
    </source>
</evidence>
<proteinExistence type="predicted"/>
<dbReference type="InterPro" id="IPR040111">
    <property type="entry name" value="ODAD4"/>
</dbReference>
<dbReference type="PANTHER" id="PTHR23040:SF2">
    <property type="entry name" value="OUTER DYNEIN ARM-DOCKING COMPLEX SUBUNIT 4"/>
    <property type="match status" value="1"/>
</dbReference>
<protein>
    <recommendedName>
        <fullName evidence="2">Outer dynein arm-docking complex subunit 4</fullName>
    </recommendedName>
    <alternativeName>
        <fullName evidence="3">Tetratricopeptide repeat protein 25</fullName>
    </alternativeName>
</protein>
<comment type="subcellular location">
    <subcellularLocation>
        <location evidence="1">Cytoplasm</location>
        <location evidence="1">Cytoskeleton</location>
        <location evidence="1">Cilium axoneme</location>
    </subcellularLocation>
</comment>
<keyword evidence="6" id="KW-1185">Reference proteome</keyword>
<reference evidence="5" key="1">
    <citation type="submission" date="2021-02" db="EMBL/GenBank/DDBJ databases">
        <authorList>
            <person name="Bekaert M."/>
        </authorList>
    </citation>
    <scope>NUCLEOTIDE SEQUENCE</scope>
    <source>
        <strain evidence="5">IoA-00</strain>
    </source>
</reference>
<dbReference type="SMART" id="SM00028">
    <property type="entry name" value="TPR"/>
    <property type="match status" value="3"/>
</dbReference>
<name>A0A7R8CPE6_LEPSM</name>
<dbReference type="PANTHER" id="PTHR23040">
    <property type="match status" value="1"/>
</dbReference>
<feature type="region of interest" description="Disordered" evidence="4">
    <location>
        <begin position="29"/>
        <end position="73"/>
    </location>
</feature>
<dbReference type="InterPro" id="IPR011990">
    <property type="entry name" value="TPR-like_helical_dom_sf"/>
</dbReference>
<evidence type="ECO:0000313" key="5">
    <source>
        <dbReference type="EMBL" id="CAF2883223.1"/>
    </source>
</evidence>